<dbReference type="GO" id="GO:0005829">
    <property type="term" value="C:cytosol"/>
    <property type="evidence" value="ECO:0007669"/>
    <property type="project" value="TreeGrafter"/>
</dbReference>
<keyword evidence="2" id="KW-0560">Oxidoreductase</keyword>
<dbReference type="InterPro" id="IPR003680">
    <property type="entry name" value="Flavodoxin_fold"/>
</dbReference>
<reference evidence="4 5" key="1">
    <citation type="submission" date="2019-09" db="EMBL/GenBank/DDBJ databases">
        <title>Phylogeny of genus Pseudoclavibacter and closely related genus.</title>
        <authorList>
            <person name="Li Y."/>
        </authorList>
    </citation>
    <scope>NUCLEOTIDE SEQUENCE [LARGE SCALE GENOMIC DNA]</scope>
    <source>
        <strain evidence="4 5">DSM 23821</strain>
    </source>
</reference>
<dbReference type="SMR" id="A0A7J5BMS5"/>
<dbReference type="EMBL" id="WBJZ01000030">
    <property type="protein sequence ID" value="KAB1652506.1"/>
    <property type="molecule type" value="Genomic_DNA"/>
</dbReference>
<evidence type="ECO:0000313" key="5">
    <source>
        <dbReference type="Proteomes" id="UP000467240"/>
    </source>
</evidence>
<dbReference type="InterPro" id="IPR029039">
    <property type="entry name" value="Flavoprotein-like_sf"/>
</dbReference>
<dbReference type="AlphaFoldDB" id="A0A7J5BMS5"/>
<feature type="domain" description="Flavodoxin-like fold" evidence="3">
    <location>
        <begin position="4"/>
        <end position="177"/>
    </location>
</feature>
<gene>
    <name evidence="4" type="ORF">F8O01_16670</name>
</gene>
<dbReference type="Gene3D" id="3.40.50.360">
    <property type="match status" value="1"/>
</dbReference>
<dbReference type="SUPFAM" id="SSF52218">
    <property type="entry name" value="Flavoproteins"/>
    <property type="match status" value="1"/>
</dbReference>
<name>A0A7J5BMS5_9MICO</name>
<sequence>MSAALVIDGHPNPASLTASMARAYAEGHGDARVLALRDLEFDPILRYGYRARTPLEPDLIDAKVALHAATRIVVATPMWWASTPALLKGFFDRVLLPGHEYRYRQSGLPEGLLRGRRGRVLLLADTPWYGAIVPGTPAAAVLKRNILGFCGIRPVAVNRFLGVKGTDDERRRRWLERARSLGARDARVDAGTATPVPSWRPVAHVA</sequence>
<comment type="caution">
    <text evidence="4">The sequence shown here is derived from an EMBL/GenBank/DDBJ whole genome shotgun (WGS) entry which is preliminary data.</text>
</comment>
<proteinExistence type="inferred from homology"/>
<comment type="similarity">
    <text evidence="1">Belongs to the NAD(P)H dehydrogenase (quinone) family.</text>
</comment>
<dbReference type="Proteomes" id="UP000467240">
    <property type="component" value="Unassembled WGS sequence"/>
</dbReference>
<dbReference type="PANTHER" id="PTHR10204:SF34">
    <property type="entry name" value="NAD(P)H DEHYDROGENASE [QUINONE] 1 ISOFORM 1"/>
    <property type="match status" value="1"/>
</dbReference>
<dbReference type="GO" id="GO:0003955">
    <property type="term" value="F:NAD(P)H dehydrogenase (quinone) activity"/>
    <property type="evidence" value="ECO:0007669"/>
    <property type="project" value="TreeGrafter"/>
</dbReference>
<dbReference type="Pfam" id="PF02525">
    <property type="entry name" value="Flavodoxin_2"/>
    <property type="match status" value="1"/>
</dbReference>
<organism evidence="4 5">
    <name type="scientific">Pseudoclavibacter chungangensis</name>
    <dbReference type="NCBI Taxonomy" id="587635"/>
    <lineage>
        <taxon>Bacteria</taxon>
        <taxon>Bacillati</taxon>
        <taxon>Actinomycetota</taxon>
        <taxon>Actinomycetes</taxon>
        <taxon>Micrococcales</taxon>
        <taxon>Microbacteriaceae</taxon>
        <taxon>Pseudoclavibacter</taxon>
    </lineage>
</organism>
<evidence type="ECO:0000256" key="2">
    <source>
        <dbReference type="ARBA" id="ARBA00023002"/>
    </source>
</evidence>
<evidence type="ECO:0000259" key="3">
    <source>
        <dbReference type="Pfam" id="PF02525"/>
    </source>
</evidence>
<evidence type="ECO:0000313" key="4">
    <source>
        <dbReference type="EMBL" id="KAB1652506.1"/>
    </source>
</evidence>
<dbReference type="PANTHER" id="PTHR10204">
    <property type="entry name" value="NAD P H OXIDOREDUCTASE-RELATED"/>
    <property type="match status" value="1"/>
</dbReference>
<evidence type="ECO:0000256" key="1">
    <source>
        <dbReference type="ARBA" id="ARBA00006252"/>
    </source>
</evidence>
<protein>
    <submittedName>
        <fullName evidence="4">NAD(P)H-dependent oxidoreductase</fullName>
    </submittedName>
</protein>
<dbReference type="OrthoDB" id="9798454at2"/>
<keyword evidence="5" id="KW-1185">Reference proteome</keyword>
<dbReference type="InterPro" id="IPR051545">
    <property type="entry name" value="NAD(P)H_dehydrogenase_qn"/>
</dbReference>
<dbReference type="RefSeq" id="WP_158042041.1">
    <property type="nucleotide sequence ID" value="NZ_JACCFV010000001.1"/>
</dbReference>
<accession>A0A7J5BMS5</accession>